<proteinExistence type="predicted"/>
<reference evidence="4 5" key="1">
    <citation type="submission" date="2011-11" db="EMBL/GenBank/DDBJ databases">
        <title>The Genome Sequence of Fusarium oxysporum PHW815.</title>
        <authorList>
            <consortium name="The Broad Institute Genome Sequencing Platform"/>
            <person name="Ma L.-J."/>
            <person name="Gale L.R."/>
            <person name="Schwartz D.C."/>
            <person name="Zhou S."/>
            <person name="Corby-Kistler H."/>
            <person name="Young S.K."/>
            <person name="Zeng Q."/>
            <person name="Gargeya S."/>
            <person name="Fitzgerald M."/>
            <person name="Haas B."/>
            <person name="Abouelleil A."/>
            <person name="Alvarado L."/>
            <person name="Arachchi H.M."/>
            <person name="Berlin A."/>
            <person name="Brown A."/>
            <person name="Chapman S.B."/>
            <person name="Chen Z."/>
            <person name="Dunbar C."/>
            <person name="Freedman E."/>
            <person name="Gearin G."/>
            <person name="Goldberg J."/>
            <person name="Griggs A."/>
            <person name="Gujja S."/>
            <person name="Heiman D."/>
            <person name="Howarth C."/>
            <person name="Larson L."/>
            <person name="Lui A."/>
            <person name="MacDonald P.J.P."/>
            <person name="Montmayeur A."/>
            <person name="Murphy C."/>
            <person name="Neiman D."/>
            <person name="Pearson M."/>
            <person name="Priest M."/>
            <person name="Roberts A."/>
            <person name="Saif S."/>
            <person name="Shea T."/>
            <person name="Shenoy N."/>
            <person name="Sisk P."/>
            <person name="Stolte C."/>
            <person name="Sykes S."/>
            <person name="Wortman J."/>
            <person name="Nusbaum C."/>
            <person name="Birren B."/>
        </authorList>
    </citation>
    <scope>NUCLEOTIDE SEQUENCE [LARGE SCALE GENOMIC DNA]</scope>
    <source>
        <strain evidence="4 5">54005</strain>
    </source>
</reference>
<dbReference type="SUPFAM" id="SSF57414">
    <property type="entry name" value="Hairpin loop containing domain-like"/>
    <property type="match status" value="1"/>
</dbReference>
<dbReference type="OrthoDB" id="2019572at2759"/>
<dbReference type="HOGENOM" id="CLU_731663_0_0_1"/>
<dbReference type="Pfam" id="PF14295">
    <property type="entry name" value="PAN_4"/>
    <property type="match status" value="1"/>
</dbReference>
<dbReference type="Pfam" id="PF00024">
    <property type="entry name" value="PAN_1"/>
    <property type="match status" value="1"/>
</dbReference>
<evidence type="ECO:0000313" key="4">
    <source>
        <dbReference type="EMBL" id="EXK83366.1"/>
    </source>
</evidence>
<dbReference type="InterPro" id="IPR003609">
    <property type="entry name" value="Pan_app"/>
</dbReference>
<sequence length="378" mass="40613">MATLLSSTSSTAISPTTFLTTTTSAVSAPTPCNQLNNPSYIDGVELSLFCGKQATGGNQIDYSNQLHSLTECMTLCADTLACRAVTFDNVGNECTLYDGFNGFMSDFNLDMAVVASRPVTSSTTEPPTAFSTTTSLSTTSTTAPSGPLSCSQMADSIYTGPHENKFTLSCDTSSTGESIYRRDEEDSMQGCLDRCDNDSRCIAVNFHPYPYSECDLIESFTGTKSTPSTNFASKVLSSVSTSTSSETSIPIGSTSESTASSLYTTPSASISSGSLETISLSSSSELMSESTLTSRYLITHKIASIYIIIIITRRAIWNYIGHCSGVYNRVNITFISVNYNLTSSYLIINNIVIIYITRPFIIVIVRVYVGCHIGIHIS</sequence>
<keyword evidence="5" id="KW-1185">Reference proteome</keyword>
<evidence type="ECO:0000259" key="2">
    <source>
        <dbReference type="Pfam" id="PF00024"/>
    </source>
</evidence>
<dbReference type="EMBL" id="JH658403">
    <property type="protein sequence ID" value="EXK83366.1"/>
    <property type="molecule type" value="Genomic_DNA"/>
</dbReference>
<dbReference type="AlphaFoldDB" id="X0BNE2"/>
<feature type="compositionally biased region" description="Low complexity" evidence="1">
    <location>
        <begin position="243"/>
        <end position="258"/>
    </location>
</feature>
<protein>
    <recommendedName>
        <fullName evidence="2 3">Apple domain-containing protein</fullName>
    </recommendedName>
</protein>
<evidence type="ECO:0000256" key="1">
    <source>
        <dbReference type="SAM" id="MobiDB-lite"/>
    </source>
</evidence>
<feature type="domain" description="Apple" evidence="2">
    <location>
        <begin position="60"/>
        <end position="99"/>
    </location>
</feature>
<feature type="domain" description="Apple" evidence="3">
    <location>
        <begin position="185"/>
        <end position="216"/>
    </location>
</feature>
<gene>
    <name evidence="4" type="ORF">FOQG_12383</name>
</gene>
<dbReference type="Proteomes" id="UP000030663">
    <property type="component" value="Unassembled WGS sequence"/>
</dbReference>
<name>X0BNE2_FUSOX</name>
<feature type="region of interest" description="Disordered" evidence="1">
    <location>
        <begin position="243"/>
        <end position="270"/>
    </location>
</feature>
<evidence type="ECO:0000259" key="3">
    <source>
        <dbReference type="Pfam" id="PF14295"/>
    </source>
</evidence>
<accession>X0BNE2</accession>
<evidence type="ECO:0000313" key="5">
    <source>
        <dbReference type="Proteomes" id="UP000030663"/>
    </source>
</evidence>
<organism evidence="4 5">
    <name type="scientific">Fusarium oxysporum f. sp. raphani 54005</name>
    <dbReference type="NCBI Taxonomy" id="1089458"/>
    <lineage>
        <taxon>Eukaryota</taxon>
        <taxon>Fungi</taxon>
        <taxon>Dikarya</taxon>
        <taxon>Ascomycota</taxon>
        <taxon>Pezizomycotina</taxon>
        <taxon>Sordariomycetes</taxon>
        <taxon>Hypocreomycetidae</taxon>
        <taxon>Hypocreales</taxon>
        <taxon>Nectriaceae</taxon>
        <taxon>Fusarium</taxon>
        <taxon>Fusarium oxysporum species complex</taxon>
    </lineage>
</organism>
<feature type="region of interest" description="Disordered" evidence="1">
    <location>
        <begin position="120"/>
        <end position="148"/>
    </location>
</feature>
<dbReference type="Gene3D" id="3.50.4.10">
    <property type="entry name" value="Hepatocyte Growth Factor"/>
    <property type="match status" value="1"/>
</dbReference>